<feature type="transmembrane region" description="Helical" evidence="2">
    <location>
        <begin position="69"/>
        <end position="93"/>
    </location>
</feature>
<gene>
    <name evidence="3" type="ORF">BJ978_001179</name>
</gene>
<organism evidence="3 4">
    <name type="scientific">Agromyces terreus</name>
    <dbReference type="NCBI Taxonomy" id="424795"/>
    <lineage>
        <taxon>Bacteria</taxon>
        <taxon>Bacillati</taxon>
        <taxon>Actinomycetota</taxon>
        <taxon>Actinomycetes</taxon>
        <taxon>Micrococcales</taxon>
        <taxon>Microbacteriaceae</taxon>
        <taxon>Agromyces</taxon>
    </lineage>
</organism>
<evidence type="ECO:0000313" key="4">
    <source>
        <dbReference type="Proteomes" id="UP001139722"/>
    </source>
</evidence>
<proteinExistence type="predicted"/>
<feature type="transmembrane region" description="Helical" evidence="2">
    <location>
        <begin position="105"/>
        <end position="127"/>
    </location>
</feature>
<keyword evidence="2" id="KW-0812">Transmembrane</keyword>
<sequence length="227" mass="22549">MPTRTVDPHFSRVSWAVVVALLVCSILVGLEPLISPLTAYAPVLAVPAAAGLPALIPPLRLTPLGGSTWGFWAADVAGVLVMLAAAFVLLRAGDRRRPNPSILRAFGRGVGVTVLAVIAGNLVRGVFSSFAVHMDFGTYLGTTAANIAVSALFGAAVGLIVGVAAAVVAAVAGRRLAASDPEASGPEASDPAASDPAASAPVSSAATEAPADTNPAVTESAPADARG</sequence>
<dbReference type="Proteomes" id="UP001139722">
    <property type="component" value="Unassembled WGS sequence"/>
</dbReference>
<evidence type="ECO:0000313" key="3">
    <source>
        <dbReference type="EMBL" id="MCP2370503.1"/>
    </source>
</evidence>
<dbReference type="EMBL" id="JAMZDY010000001">
    <property type="protein sequence ID" value="MCP2370503.1"/>
    <property type="molecule type" value="Genomic_DNA"/>
</dbReference>
<keyword evidence="2" id="KW-0472">Membrane</keyword>
<feature type="region of interest" description="Disordered" evidence="1">
    <location>
        <begin position="179"/>
        <end position="227"/>
    </location>
</feature>
<reference evidence="3" key="1">
    <citation type="submission" date="2022-06" db="EMBL/GenBank/DDBJ databases">
        <title>Sequencing the genomes of 1000 actinobacteria strains.</title>
        <authorList>
            <person name="Klenk H.-P."/>
        </authorList>
    </citation>
    <scope>NUCLEOTIDE SEQUENCE</scope>
    <source>
        <strain evidence="3">DSM 22016</strain>
    </source>
</reference>
<keyword evidence="2" id="KW-1133">Transmembrane helix</keyword>
<keyword evidence="4" id="KW-1185">Reference proteome</keyword>
<protein>
    <submittedName>
        <fullName evidence="3">Uncharacterized protein</fullName>
    </submittedName>
</protein>
<dbReference type="AlphaFoldDB" id="A0A9X2H0S5"/>
<feature type="transmembrane region" description="Helical" evidence="2">
    <location>
        <begin position="147"/>
        <end position="172"/>
    </location>
</feature>
<feature type="compositionally biased region" description="Low complexity" evidence="1">
    <location>
        <begin position="179"/>
        <end position="211"/>
    </location>
</feature>
<comment type="caution">
    <text evidence="3">The sequence shown here is derived from an EMBL/GenBank/DDBJ whole genome shotgun (WGS) entry which is preliminary data.</text>
</comment>
<feature type="transmembrane region" description="Helical" evidence="2">
    <location>
        <begin position="12"/>
        <end position="30"/>
    </location>
</feature>
<evidence type="ECO:0000256" key="2">
    <source>
        <dbReference type="SAM" id="Phobius"/>
    </source>
</evidence>
<dbReference type="RefSeq" id="WP_197738112.1">
    <property type="nucleotide sequence ID" value="NZ_BAAANU010000009.1"/>
</dbReference>
<evidence type="ECO:0000256" key="1">
    <source>
        <dbReference type="SAM" id="MobiDB-lite"/>
    </source>
</evidence>
<name>A0A9X2H0S5_9MICO</name>
<accession>A0A9X2H0S5</accession>